<name>A0ABD3M2H6_9STRA</name>
<dbReference type="Proteomes" id="UP001530293">
    <property type="component" value="Unassembled WGS sequence"/>
</dbReference>
<sequence>MNYDEPPAVGYGAANIHNEYDENYTYYLIEMYLESFFSGCGIQQRNRNWLCDDGQIDWRVGRGRNTEHELS</sequence>
<gene>
    <name evidence="1" type="ORF">ACHAWU_004832</name>
</gene>
<accession>A0ABD3M2H6</accession>
<evidence type="ECO:0000313" key="2">
    <source>
        <dbReference type="Proteomes" id="UP001530293"/>
    </source>
</evidence>
<organism evidence="1 2">
    <name type="scientific">Discostella pseudostelligera</name>
    <dbReference type="NCBI Taxonomy" id="259834"/>
    <lineage>
        <taxon>Eukaryota</taxon>
        <taxon>Sar</taxon>
        <taxon>Stramenopiles</taxon>
        <taxon>Ochrophyta</taxon>
        <taxon>Bacillariophyta</taxon>
        <taxon>Coscinodiscophyceae</taxon>
        <taxon>Thalassiosirophycidae</taxon>
        <taxon>Stephanodiscales</taxon>
        <taxon>Stephanodiscaceae</taxon>
        <taxon>Discostella</taxon>
    </lineage>
</organism>
<dbReference type="AlphaFoldDB" id="A0ABD3M2H6"/>
<evidence type="ECO:0000313" key="1">
    <source>
        <dbReference type="EMBL" id="KAL3758194.1"/>
    </source>
</evidence>
<comment type="caution">
    <text evidence="1">The sequence shown here is derived from an EMBL/GenBank/DDBJ whole genome shotgun (WGS) entry which is preliminary data.</text>
</comment>
<protein>
    <submittedName>
        <fullName evidence="1">Uncharacterized protein</fullName>
    </submittedName>
</protein>
<reference evidence="1 2" key="1">
    <citation type="submission" date="2024-10" db="EMBL/GenBank/DDBJ databases">
        <title>Updated reference genomes for cyclostephanoid diatoms.</title>
        <authorList>
            <person name="Roberts W.R."/>
            <person name="Alverson A.J."/>
        </authorList>
    </citation>
    <scope>NUCLEOTIDE SEQUENCE [LARGE SCALE GENOMIC DNA]</scope>
    <source>
        <strain evidence="1 2">AJA232-27</strain>
    </source>
</reference>
<proteinExistence type="predicted"/>
<keyword evidence="2" id="KW-1185">Reference proteome</keyword>
<dbReference type="EMBL" id="JALLBG020000237">
    <property type="protein sequence ID" value="KAL3758194.1"/>
    <property type="molecule type" value="Genomic_DNA"/>
</dbReference>